<dbReference type="Gene3D" id="1.10.510.10">
    <property type="entry name" value="Transferase(Phosphotransferase) domain 1"/>
    <property type="match status" value="1"/>
</dbReference>
<dbReference type="GO" id="GO:0005524">
    <property type="term" value="F:ATP binding"/>
    <property type="evidence" value="ECO:0007669"/>
    <property type="project" value="UniProtKB-UniRule"/>
</dbReference>
<keyword evidence="2" id="KW-0723">Serine/threonine-protein kinase</keyword>
<name>A0A4Y7IA40_PAPSO</name>
<dbReference type="InterPro" id="IPR017441">
    <property type="entry name" value="Protein_kinase_ATP_BS"/>
</dbReference>
<protein>
    <recommendedName>
        <fullName evidence="13">Protein kinase domain-containing protein</fullName>
    </recommendedName>
</protein>
<keyword evidence="9" id="KW-1133">Transmembrane helix</keyword>
<dbReference type="Gramene" id="RZC45797">
    <property type="protein sequence ID" value="RZC45797"/>
    <property type="gene ID" value="C5167_038759"/>
</dbReference>
<dbReference type="Gene3D" id="3.30.200.20">
    <property type="entry name" value="Phosphorylase Kinase, domain 1"/>
    <property type="match status" value="1"/>
</dbReference>
<dbReference type="PROSITE" id="PS00108">
    <property type="entry name" value="PROTEIN_KINASE_ST"/>
    <property type="match status" value="1"/>
</dbReference>
<keyword evidence="7" id="KW-0418">Kinase</keyword>
<evidence type="ECO:0000259" key="13">
    <source>
        <dbReference type="PROSITE" id="PS50011"/>
    </source>
</evidence>
<dbReference type="InterPro" id="IPR001245">
    <property type="entry name" value="Ser-Thr/Tyr_kinase_cat_dom"/>
</dbReference>
<evidence type="ECO:0000256" key="1">
    <source>
        <dbReference type="ARBA" id="ARBA00004479"/>
    </source>
</evidence>
<feature type="signal peptide" evidence="12">
    <location>
        <begin position="1"/>
        <end position="23"/>
    </location>
</feature>
<evidence type="ECO:0000256" key="2">
    <source>
        <dbReference type="ARBA" id="ARBA00022527"/>
    </source>
</evidence>
<evidence type="ECO:0000256" key="6">
    <source>
        <dbReference type="ARBA" id="ARBA00022741"/>
    </source>
</evidence>
<dbReference type="Proteomes" id="UP000316621">
    <property type="component" value="Chromosome 1"/>
</dbReference>
<reference evidence="14 15" key="1">
    <citation type="journal article" date="2018" name="Science">
        <title>The opium poppy genome and morphinan production.</title>
        <authorList>
            <person name="Guo L."/>
            <person name="Winzer T."/>
            <person name="Yang X."/>
            <person name="Li Y."/>
            <person name="Ning Z."/>
            <person name="He Z."/>
            <person name="Teodor R."/>
            <person name="Lu Y."/>
            <person name="Bowser T.A."/>
            <person name="Graham I.A."/>
            <person name="Ye K."/>
        </authorList>
    </citation>
    <scope>NUCLEOTIDE SEQUENCE [LARGE SCALE GENOMIC DNA]</scope>
    <source>
        <strain evidence="15">cv. HN1</strain>
        <tissue evidence="14">Leaves</tissue>
    </source>
</reference>
<dbReference type="PROSITE" id="PS51257">
    <property type="entry name" value="PROKAR_LIPOPROTEIN"/>
    <property type="match status" value="1"/>
</dbReference>
<dbReference type="PANTHER" id="PTHR27005:SF283">
    <property type="entry name" value="OS02G0633066 PROTEIN"/>
    <property type="match status" value="1"/>
</dbReference>
<dbReference type="FunFam" id="3.30.200.20:FF:000043">
    <property type="entry name" value="Wall-associated receptor kinase 2"/>
    <property type="match status" value="1"/>
</dbReference>
<dbReference type="PANTHER" id="PTHR27005">
    <property type="entry name" value="WALL-ASSOCIATED RECEPTOR KINASE-LIKE 21"/>
    <property type="match status" value="1"/>
</dbReference>
<evidence type="ECO:0000256" key="5">
    <source>
        <dbReference type="ARBA" id="ARBA00022729"/>
    </source>
</evidence>
<keyword evidence="3" id="KW-0808">Transferase</keyword>
<dbReference type="EMBL" id="CM010715">
    <property type="protein sequence ID" value="RZC45797.1"/>
    <property type="molecule type" value="Genomic_DNA"/>
</dbReference>
<dbReference type="PROSITE" id="PS50011">
    <property type="entry name" value="PROTEIN_KINASE_DOM"/>
    <property type="match status" value="1"/>
</dbReference>
<accession>A0A4Y7IA40</accession>
<dbReference type="PROSITE" id="PS00107">
    <property type="entry name" value="PROTEIN_KINASE_ATP"/>
    <property type="match status" value="1"/>
</dbReference>
<dbReference type="SMART" id="SM00220">
    <property type="entry name" value="S_TKc"/>
    <property type="match status" value="1"/>
</dbReference>
<keyword evidence="15" id="KW-1185">Reference proteome</keyword>
<dbReference type="Pfam" id="PF07714">
    <property type="entry name" value="PK_Tyr_Ser-Thr"/>
    <property type="match status" value="1"/>
</dbReference>
<keyword evidence="8 11" id="KW-0067">ATP-binding</keyword>
<dbReference type="InterPro" id="IPR011009">
    <property type="entry name" value="Kinase-like_dom_sf"/>
</dbReference>
<dbReference type="InterPro" id="IPR000719">
    <property type="entry name" value="Prot_kinase_dom"/>
</dbReference>
<evidence type="ECO:0000313" key="15">
    <source>
        <dbReference type="Proteomes" id="UP000316621"/>
    </source>
</evidence>
<evidence type="ECO:0000256" key="4">
    <source>
        <dbReference type="ARBA" id="ARBA00022692"/>
    </source>
</evidence>
<dbReference type="CDD" id="cd14066">
    <property type="entry name" value="STKc_IRAK"/>
    <property type="match status" value="1"/>
</dbReference>
<keyword evidence="5 12" id="KW-0732">Signal</keyword>
<dbReference type="InterPro" id="IPR008271">
    <property type="entry name" value="Ser/Thr_kinase_AS"/>
</dbReference>
<proteinExistence type="predicted"/>
<dbReference type="GO" id="GO:0004674">
    <property type="term" value="F:protein serine/threonine kinase activity"/>
    <property type="evidence" value="ECO:0007669"/>
    <property type="project" value="UniProtKB-KW"/>
</dbReference>
<evidence type="ECO:0000256" key="9">
    <source>
        <dbReference type="ARBA" id="ARBA00022989"/>
    </source>
</evidence>
<feature type="binding site" evidence="11">
    <location>
        <position position="298"/>
    </location>
    <ligand>
        <name>ATP</name>
        <dbReference type="ChEBI" id="CHEBI:30616"/>
    </ligand>
</feature>
<organism evidence="14 15">
    <name type="scientific">Papaver somniferum</name>
    <name type="common">Opium poppy</name>
    <dbReference type="NCBI Taxonomy" id="3469"/>
    <lineage>
        <taxon>Eukaryota</taxon>
        <taxon>Viridiplantae</taxon>
        <taxon>Streptophyta</taxon>
        <taxon>Embryophyta</taxon>
        <taxon>Tracheophyta</taxon>
        <taxon>Spermatophyta</taxon>
        <taxon>Magnoliopsida</taxon>
        <taxon>Ranunculales</taxon>
        <taxon>Papaveraceae</taxon>
        <taxon>Papaveroideae</taxon>
        <taxon>Papaver</taxon>
    </lineage>
</organism>
<evidence type="ECO:0000256" key="8">
    <source>
        <dbReference type="ARBA" id="ARBA00022840"/>
    </source>
</evidence>
<evidence type="ECO:0000256" key="11">
    <source>
        <dbReference type="PROSITE-ProRule" id="PRU10141"/>
    </source>
</evidence>
<keyword evidence="4" id="KW-0812">Transmembrane</keyword>
<dbReference type="FunFam" id="1.10.510.10:FF:000084">
    <property type="entry name" value="Wall-associated receptor kinase 2"/>
    <property type="match status" value="1"/>
</dbReference>
<comment type="subcellular location">
    <subcellularLocation>
        <location evidence="1">Membrane</location>
        <topology evidence="1">Single-pass type I membrane protein</topology>
    </subcellularLocation>
</comment>
<dbReference type="GO" id="GO:0007166">
    <property type="term" value="P:cell surface receptor signaling pathway"/>
    <property type="evidence" value="ECO:0007669"/>
    <property type="project" value="InterPro"/>
</dbReference>
<dbReference type="GO" id="GO:0005886">
    <property type="term" value="C:plasma membrane"/>
    <property type="evidence" value="ECO:0007669"/>
    <property type="project" value="TreeGrafter"/>
</dbReference>
<dbReference type="AlphaFoldDB" id="A0A4Y7IA40"/>
<dbReference type="SUPFAM" id="SSF56112">
    <property type="entry name" value="Protein kinase-like (PK-like)"/>
    <property type="match status" value="1"/>
</dbReference>
<dbReference type="STRING" id="3469.A0A4Y7IA40"/>
<evidence type="ECO:0000313" key="14">
    <source>
        <dbReference type="EMBL" id="RZC45797.1"/>
    </source>
</evidence>
<sequence length="609" mass="66804">MFPKLFLLIQISCWLTLASCVAALGETKPGCQAKCGNISIPYPFGITPGGEDDTRGAGGCSIWGVGYGYNVNCNASYDPPKLFMGTVVGKMCKKGLAMEMDVARVPFRRGYKSIKHRYAFVAEHEQYTFSASDLLAVPEVKDIPIVVDWAIGNKTCEEAQQNPTTFACQENSRCNNSSNNSGYHCSCFEGYKGNPYLSPGAKTSMNVRIKTTVPVKVSASIPMGASIVLVQQEVMAMERKTGELSSNEGGVETSKIFTAEELKLATNNYDERLILGKGGYGTVYRGTLSDGRIVAIKKSKIVDQSQIEQFINEVVILTQINHRNVVKLLGCCLETEVPLLVYEYVSNGTLFQHIHSNNGGPSISWESRLRIAVETAGALAYLHSSASIPIIHRDVKSTNILLDENYNAKVADFGASRLIPLDQTELSTLVLGTLGYLDPEYFDTSQLTEKSDVYSFGVVLEELLTAEMPISQERSGKQRSLGPYFISFMEENKLFELLDARVLNEGTPKQVIAVAELAKRCLSSSGEDRPTMRQVTTELENLRGVPNQVWSHQRNPEKKLSSQFEPTDLYSAPVTGSAAGNSAQYSVYTVDSGQYGSNSDTTVHMNMPR</sequence>
<feature type="domain" description="Protein kinase" evidence="13">
    <location>
        <begin position="269"/>
        <end position="542"/>
    </location>
</feature>
<evidence type="ECO:0000256" key="10">
    <source>
        <dbReference type="ARBA" id="ARBA00023136"/>
    </source>
</evidence>
<evidence type="ECO:0000256" key="3">
    <source>
        <dbReference type="ARBA" id="ARBA00022679"/>
    </source>
</evidence>
<keyword evidence="10" id="KW-0472">Membrane</keyword>
<gene>
    <name evidence="14" type="ORF">C5167_038759</name>
</gene>
<keyword evidence="6 11" id="KW-0547">Nucleotide-binding</keyword>
<evidence type="ECO:0000256" key="7">
    <source>
        <dbReference type="ARBA" id="ARBA00022777"/>
    </source>
</evidence>
<evidence type="ECO:0000256" key="12">
    <source>
        <dbReference type="SAM" id="SignalP"/>
    </source>
</evidence>
<dbReference type="OMA" id="DECMILQ"/>
<feature type="chain" id="PRO_5021380650" description="Protein kinase domain-containing protein" evidence="12">
    <location>
        <begin position="24"/>
        <end position="609"/>
    </location>
</feature>
<dbReference type="InterPro" id="IPR045274">
    <property type="entry name" value="WAK-like"/>
</dbReference>